<protein>
    <submittedName>
        <fullName evidence="3">Response regulator</fullName>
    </submittedName>
</protein>
<dbReference type="PANTHER" id="PTHR43228">
    <property type="entry name" value="TWO-COMPONENT RESPONSE REGULATOR"/>
    <property type="match status" value="1"/>
</dbReference>
<dbReference type="GO" id="GO:0000160">
    <property type="term" value="P:phosphorelay signal transduction system"/>
    <property type="evidence" value="ECO:0007669"/>
    <property type="project" value="InterPro"/>
</dbReference>
<organism evidence="3 4">
    <name type="scientific">Arenibacter certesii</name>
    <dbReference type="NCBI Taxonomy" id="228955"/>
    <lineage>
        <taxon>Bacteria</taxon>
        <taxon>Pseudomonadati</taxon>
        <taxon>Bacteroidota</taxon>
        <taxon>Flavobacteriia</taxon>
        <taxon>Flavobacteriales</taxon>
        <taxon>Flavobacteriaceae</taxon>
        <taxon>Arenibacter</taxon>
    </lineage>
</organism>
<dbReference type="Proteomes" id="UP000634668">
    <property type="component" value="Unassembled WGS sequence"/>
</dbReference>
<dbReference type="InterPro" id="IPR052048">
    <property type="entry name" value="ST_Response_Regulator"/>
</dbReference>
<feature type="domain" description="Response regulatory" evidence="2">
    <location>
        <begin position="6"/>
        <end position="129"/>
    </location>
</feature>
<keyword evidence="1" id="KW-0597">Phosphoprotein</keyword>
<dbReference type="PANTHER" id="PTHR43228:SF1">
    <property type="entry name" value="TWO-COMPONENT RESPONSE REGULATOR ARR22"/>
    <property type="match status" value="1"/>
</dbReference>
<proteinExistence type="predicted"/>
<evidence type="ECO:0000256" key="1">
    <source>
        <dbReference type="PROSITE-ProRule" id="PRU00169"/>
    </source>
</evidence>
<reference evidence="3" key="1">
    <citation type="journal article" date="2014" name="Int. J. Syst. Evol. Microbiol.">
        <title>Complete genome sequence of Corynebacterium casei LMG S-19264T (=DSM 44701T), isolated from a smear-ripened cheese.</title>
        <authorList>
            <consortium name="US DOE Joint Genome Institute (JGI-PGF)"/>
            <person name="Walter F."/>
            <person name="Albersmeier A."/>
            <person name="Kalinowski J."/>
            <person name="Ruckert C."/>
        </authorList>
    </citation>
    <scope>NUCLEOTIDE SEQUENCE</scope>
    <source>
        <strain evidence="3">KCTC 12113</strain>
    </source>
</reference>
<sequence>MKIIRQVCIIDDDPIFVFGAKRMLTKNNFCSNIEVFTNGKDALENILPRNDESFPDIIFLDLNMPVMDGWEFLDEFSKSSKKCKVLLFVLSSSIDSVEVQTAKTYDVVFDFIEKPLSKDKINLLKNKLEGRDL</sequence>
<evidence type="ECO:0000313" key="3">
    <source>
        <dbReference type="EMBL" id="GGW28939.1"/>
    </source>
</evidence>
<accession>A0A918ITE3</accession>
<reference evidence="3" key="2">
    <citation type="submission" date="2020-09" db="EMBL/GenBank/DDBJ databases">
        <authorList>
            <person name="Sun Q."/>
            <person name="Kim S."/>
        </authorList>
    </citation>
    <scope>NUCLEOTIDE SEQUENCE</scope>
    <source>
        <strain evidence="3">KCTC 12113</strain>
    </source>
</reference>
<feature type="modified residue" description="4-aspartylphosphate" evidence="1">
    <location>
        <position position="61"/>
    </location>
</feature>
<dbReference type="CDD" id="cd00156">
    <property type="entry name" value="REC"/>
    <property type="match status" value="1"/>
</dbReference>
<dbReference type="PROSITE" id="PS50110">
    <property type="entry name" value="RESPONSE_REGULATORY"/>
    <property type="match status" value="1"/>
</dbReference>
<evidence type="ECO:0000259" key="2">
    <source>
        <dbReference type="PROSITE" id="PS50110"/>
    </source>
</evidence>
<keyword evidence="4" id="KW-1185">Reference proteome</keyword>
<comment type="caution">
    <text evidence="3">The sequence shown here is derived from an EMBL/GenBank/DDBJ whole genome shotgun (WGS) entry which is preliminary data.</text>
</comment>
<dbReference type="SUPFAM" id="SSF52172">
    <property type="entry name" value="CheY-like"/>
    <property type="match status" value="1"/>
</dbReference>
<dbReference type="Gene3D" id="3.40.50.2300">
    <property type="match status" value="1"/>
</dbReference>
<dbReference type="AlphaFoldDB" id="A0A918ITE3"/>
<evidence type="ECO:0000313" key="4">
    <source>
        <dbReference type="Proteomes" id="UP000634668"/>
    </source>
</evidence>
<dbReference type="SMART" id="SM00448">
    <property type="entry name" value="REC"/>
    <property type="match status" value="1"/>
</dbReference>
<dbReference type="RefSeq" id="WP_026812429.1">
    <property type="nucleotide sequence ID" value="NZ_BMWP01000006.1"/>
</dbReference>
<gene>
    <name evidence="3" type="ORF">GCM10007383_12930</name>
</gene>
<dbReference type="Pfam" id="PF00072">
    <property type="entry name" value="Response_reg"/>
    <property type="match status" value="1"/>
</dbReference>
<dbReference type="InterPro" id="IPR011006">
    <property type="entry name" value="CheY-like_superfamily"/>
</dbReference>
<dbReference type="EMBL" id="BMWP01000006">
    <property type="protein sequence ID" value="GGW28939.1"/>
    <property type="molecule type" value="Genomic_DNA"/>
</dbReference>
<dbReference type="InterPro" id="IPR001789">
    <property type="entry name" value="Sig_transdc_resp-reg_receiver"/>
</dbReference>
<name>A0A918ITE3_9FLAO</name>